<reference evidence="1" key="1">
    <citation type="submission" date="2021-05" db="EMBL/GenBank/DDBJ databases">
        <authorList>
            <person name="Alioto T."/>
            <person name="Alioto T."/>
            <person name="Gomez Garrido J."/>
        </authorList>
    </citation>
    <scope>NUCLEOTIDE SEQUENCE</scope>
</reference>
<evidence type="ECO:0000313" key="1">
    <source>
        <dbReference type="EMBL" id="CAG6743221.1"/>
    </source>
</evidence>
<organism evidence="1">
    <name type="scientific">Cacopsylla melanoneura</name>
    <dbReference type="NCBI Taxonomy" id="428564"/>
    <lineage>
        <taxon>Eukaryota</taxon>
        <taxon>Metazoa</taxon>
        <taxon>Ecdysozoa</taxon>
        <taxon>Arthropoda</taxon>
        <taxon>Hexapoda</taxon>
        <taxon>Insecta</taxon>
        <taxon>Pterygota</taxon>
        <taxon>Neoptera</taxon>
        <taxon>Paraneoptera</taxon>
        <taxon>Hemiptera</taxon>
        <taxon>Sternorrhyncha</taxon>
        <taxon>Psylloidea</taxon>
        <taxon>Psyllidae</taxon>
        <taxon>Psyllinae</taxon>
        <taxon>Cacopsylla</taxon>
    </lineage>
</organism>
<dbReference type="AlphaFoldDB" id="A0A8D8ZBB2"/>
<name>A0A8D8ZBB2_9HEMI</name>
<sequence length="111" mass="13496">MILSSTLLTHVKQKYIYTLYAWYVDRFNECSNLELLSIALAKQCNTTEVFFLFYFVSLFLPRSHIRYYPMDVMPNNLTFFLRYFASRSNYSEFYLSFPRLTFSLQSDRRNR</sequence>
<accession>A0A8D8ZBB2</accession>
<protein>
    <submittedName>
        <fullName evidence="1">Uncharacterized protein</fullName>
    </submittedName>
</protein>
<proteinExistence type="predicted"/>
<dbReference type="EMBL" id="HBUF01444704">
    <property type="protein sequence ID" value="CAG6743221.1"/>
    <property type="molecule type" value="Transcribed_RNA"/>
</dbReference>